<dbReference type="SUPFAM" id="SSF49599">
    <property type="entry name" value="TRAF domain-like"/>
    <property type="match status" value="1"/>
</dbReference>
<dbReference type="EMBL" id="LSMT01000141">
    <property type="protein sequence ID" value="PFX25829.1"/>
    <property type="molecule type" value="Genomic_DNA"/>
</dbReference>
<protein>
    <submittedName>
        <fullName evidence="1">Uncharacterized protein</fullName>
    </submittedName>
</protein>
<keyword evidence="2" id="KW-1185">Reference proteome</keyword>
<organism evidence="1 2">
    <name type="scientific">Stylophora pistillata</name>
    <name type="common">Smooth cauliflower coral</name>
    <dbReference type="NCBI Taxonomy" id="50429"/>
    <lineage>
        <taxon>Eukaryota</taxon>
        <taxon>Metazoa</taxon>
        <taxon>Cnidaria</taxon>
        <taxon>Anthozoa</taxon>
        <taxon>Hexacorallia</taxon>
        <taxon>Scleractinia</taxon>
        <taxon>Astrocoeniina</taxon>
        <taxon>Pocilloporidae</taxon>
        <taxon>Stylophora</taxon>
    </lineage>
</organism>
<sequence>MANVIINNLLTPTVIGAPLYKGTYADPLSCPSVFSLPALTVLRIESRKILPLSYETVRDIKKDNRRKRMPSLKYGERRYFLVQFLEDNVKFIVVDETELQRKEDKTTQAMYLDKKYYPCVVLSESAANPGGGGLAADKYRSLIPFHSIDCGERVCICPMKGCGKATRKKDKEEHMEGNQRKHLSLMNKERQKLLWNVLAKVSQNIKPTPNGMVTVFTWTFPAAKPNAVMRSPIFEKWERQ</sequence>
<comment type="caution">
    <text evidence="1">The sequence shown here is derived from an EMBL/GenBank/DDBJ whole genome shotgun (WGS) entry which is preliminary data.</text>
</comment>
<proteinExistence type="predicted"/>
<accession>A0A2B4S9P9</accession>
<evidence type="ECO:0000313" key="2">
    <source>
        <dbReference type="Proteomes" id="UP000225706"/>
    </source>
</evidence>
<dbReference type="Proteomes" id="UP000225706">
    <property type="component" value="Unassembled WGS sequence"/>
</dbReference>
<name>A0A2B4S9P9_STYPI</name>
<evidence type="ECO:0000313" key="1">
    <source>
        <dbReference type="EMBL" id="PFX25829.1"/>
    </source>
</evidence>
<dbReference type="AlphaFoldDB" id="A0A2B4S9P9"/>
<gene>
    <name evidence="1" type="ORF">AWC38_SpisGene9518</name>
</gene>
<reference evidence="2" key="1">
    <citation type="journal article" date="2017" name="bioRxiv">
        <title>Comparative analysis of the genomes of Stylophora pistillata and Acropora digitifera provides evidence for extensive differences between species of corals.</title>
        <authorList>
            <person name="Voolstra C.R."/>
            <person name="Li Y."/>
            <person name="Liew Y.J."/>
            <person name="Baumgarten S."/>
            <person name="Zoccola D."/>
            <person name="Flot J.-F."/>
            <person name="Tambutte S."/>
            <person name="Allemand D."/>
            <person name="Aranda M."/>
        </authorList>
    </citation>
    <scope>NUCLEOTIDE SEQUENCE [LARGE SCALE GENOMIC DNA]</scope>
</reference>